<dbReference type="Gene3D" id="3.40.630.30">
    <property type="match status" value="1"/>
</dbReference>
<accession>A0A1M7KAA1</accession>
<dbReference type="GO" id="GO:0008080">
    <property type="term" value="F:N-acetyltransferase activity"/>
    <property type="evidence" value="ECO:0007669"/>
    <property type="project" value="InterPro"/>
</dbReference>
<sequence>MRQNYSSPLSEIRIRNHFEPGDIGTIIGLHGRLYHDTYGFGLGFEKYVARTFAEFACNFQETKDKIWIAAEGRTIKGCIALVDRGELNAQLRYFIVTPDVRGQGLGRLLFGSYMQHIHDHGYETVYLWTTANLQAAASLYLDAGFRLAEQKSSDTFGLPLLEQRYVWEKSK</sequence>
<dbReference type="PANTHER" id="PTHR13947">
    <property type="entry name" value="GNAT FAMILY N-ACETYLTRANSFERASE"/>
    <property type="match status" value="1"/>
</dbReference>
<dbReference type="OrthoDB" id="5419426at2"/>
<dbReference type="InterPro" id="IPR050769">
    <property type="entry name" value="NAT_camello-type"/>
</dbReference>
<proteinExistence type="predicted"/>
<dbReference type="AlphaFoldDB" id="A0A1M7KAA1"/>
<dbReference type="PANTHER" id="PTHR13947:SF37">
    <property type="entry name" value="LD18367P"/>
    <property type="match status" value="1"/>
</dbReference>
<keyword evidence="1 3" id="KW-0808">Transferase</keyword>
<organism evidence="3 4">
    <name type="scientific">Cyclobacterium lianum</name>
    <dbReference type="NCBI Taxonomy" id="388280"/>
    <lineage>
        <taxon>Bacteria</taxon>
        <taxon>Pseudomonadati</taxon>
        <taxon>Bacteroidota</taxon>
        <taxon>Cytophagia</taxon>
        <taxon>Cytophagales</taxon>
        <taxon>Cyclobacteriaceae</taxon>
        <taxon>Cyclobacterium</taxon>
    </lineage>
</organism>
<reference evidence="3 4" key="1">
    <citation type="submission" date="2016-11" db="EMBL/GenBank/DDBJ databases">
        <authorList>
            <person name="Jaros S."/>
            <person name="Januszkiewicz K."/>
            <person name="Wedrychowicz H."/>
        </authorList>
    </citation>
    <scope>NUCLEOTIDE SEQUENCE [LARGE SCALE GENOMIC DNA]</scope>
    <source>
        <strain evidence="3 4">CGMCC 1.6102</strain>
    </source>
</reference>
<dbReference type="Pfam" id="PF00583">
    <property type="entry name" value="Acetyltransf_1"/>
    <property type="match status" value="1"/>
</dbReference>
<dbReference type="PROSITE" id="PS51186">
    <property type="entry name" value="GNAT"/>
    <property type="match status" value="1"/>
</dbReference>
<dbReference type="Proteomes" id="UP000184513">
    <property type="component" value="Unassembled WGS sequence"/>
</dbReference>
<dbReference type="SUPFAM" id="SSF55729">
    <property type="entry name" value="Acyl-CoA N-acyltransferases (Nat)"/>
    <property type="match status" value="1"/>
</dbReference>
<dbReference type="InterPro" id="IPR016181">
    <property type="entry name" value="Acyl_CoA_acyltransferase"/>
</dbReference>
<gene>
    <name evidence="3" type="ORF">SAMN04488057_102363</name>
</gene>
<keyword evidence="4" id="KW-1185">Reference proteome</keyword>
<evidence type="ECO:0000313" key="3">
    <source>
        <dbReference type="EMBL" id="SHM62196.1"/>
    </source>
</evidence>
<evidence type="ECO:0000259" key="2">
    <source>
        <dbReference type="PROSITE" id="PS51186"/>
    </source>
</evidence>
<feature type="domain" description="N-acetyltransferase" evidence="2">
    <location>
        <begin position="12"/>
        <end position="171"/>
    </location>
</feature>
<name>A0A1M7KAA1_9BACT</name>
<dbReference type="RefSeq" id="WP_073092679.1">
    <property type="nucleotide sequence ID" value="NZ_FRCY01000002.1"/>
</dbReference>
<evidence type="ECO:0000256" key="1">
    <source>
        <dbReference type="ARBA" id="ARBA00022679"/>
    </source>
</evidence>
<dbReference type="CDD" id="cd04301">
    <property type="entry name" value="NAT_SF"/>
    <property type="match status" value="1"/>
</dbReference>
<evidence type="ECO:0000313" key="4">
    <source>
        <dbReference type="Proteomes" id="UP000184513"/>
    </source>
</evidence>
<dbReference type="EMBL" id="FRCY01000002">
    <property type="protein sequence ID" value="SHM62196.1"/>
    <property type="molecule type" value="Genomic_DNA"/>
</dbReference>
<dbReference type="InterPro" id="IPR000182">
    <property type="entry name" value="GNAT_dom"/>
</dbReference>
<protein>
    <submittedName>
        <fullName evidence="3">Acetyltransferase (GNAT) domain-containing protein</fullName>
    </submittedName>
</protein>